<feature type="compositionally biased region" description="Low complexity" evidence="1">
    <location>
        <begin position="38"/>
        <end position="67"/>
    </location>
</feature>
<evidence type="ECO:0000313" key="3">
    <source>
        <dbReference type="Proteomes" id="UP000316079"/>
    </source>
</evidence>
<sequence length="107" mass="11653">MSPRLYTPRQVGLHGELYSNRCPELQRHSHRSPGDCNPPTITTTTATASSSSSLPSSSSSSPSSAPSDHPHSSTGCNGFNLCRSSAPFSARFLLMLRVQMFLLRFLR</sequence>
<gene>
    <name evidence="2" type="ORF">DNTS_032311</name>
</gene>
<protein>
    <submittedName>
        <fullName evidence="2">Uncharacterized protein</fullName>
    </submittedName>
</protein>
<accession>A0A553PRD0</accession>
<dbReference type="Proteomes" id="UP000316079">
    <property type="component" value="Unassembled WGS sequence"/>
</dbReference>
<keyword evidence="3" id="KW-1185">Reference proteome</keyword>
<dbReference type="EMBL" id="SRMA01026651">
    <property type="protein sequence ID" value="TRY80221.1"/>
    <property type="molecule type" value="Genomic_DNA"/>
</dbReference>
<reference evidence="2 3" key="1">
    <citation type="journal article" date="2019" name="Sci. Data">
        <title>Hybrid genome assembly and annotation of Danionella translucida.</title>
        <authorList>
            <person name="Kadobianskyi M."/>
            <person name="Schulze L."/>
            <person name="Schuelke M."/>
            <person name="Judkewitz B."/>
        </authorList>
    </citation>
    <scope>NUCLEOTIDE SEQUENCE [LARGE SCALE GENOMIC DNA]</scope>
    <source>
        <strain evidence="2 3">Bolton</strain>
    </source>
</reference>
<name>A0A553PRD0_9TELE</name>
<proteinExistence type="predicted"/>
<dbReference type="AlphaFoldDB" id="A0A553PRD0"/>
<evidence type="ECO:0000313" key="2">
    <source>
        <dbReference type="EMBL" id="TRY80221.1"/>
    </source>
</evidence>
<comment type="caution">
    <text evidence="2">The sequence shown here is derived from an EMBL/GenBank/DDBJ whole genome shotgun (WGS) entry which is preliminary data.</text>
</comment>
<organism evidence="2 3">
    <name type="scientific">Danionella cerebrum</name>
    <dbReference type="NCBI Taxonomy" id="2873325"/>
    <lineage>
        <taxon>Eukaryota</taxon>
        <taxon>Metazoa</taxon>
        <taxon>Chordata</taxon>
        <taxon>Craniata</taxon>
        <taxon>Vertebrata</taxon>
        <taxon>Euteleostomi</taxon>
        <taxon>Actinopterygii</taxon>
        <taxon>Neopterygii</taxon>
        <taxon>Teleostei</taxon>
        <taxon>Ostariophysi</taxon>
        <taxon>Cypriniformes</taxon>
        <taxon>Danionidae</taxon>
        <taxon>Danioninae</taxon>
        <taxon>Danionella</taxon>
    </lineage>
</organism>
<feature type="region of interest" description="Disordered" evidence="1">
    <location>
        <begin position="25"/>
        <end position="74"/>
    </location>
</feature>
<evidence type="ECO:0000256" key="1">
    <source>
        <dbReference type="SAM" id="MobiDB-lite"/>
    </source>
</evidence>